<dbReference type="SUPFAM" id="SSF52402">
    <property type="entry name" value="Adenine nucleotide alpha hydrolases-like"/>
    <property type="match status" value="1"/>
</dbReference>
<gene>
    <name evidence="1" type="ORF">FMM72_13855</name>
</gene>
<reference evidence="1 2" key="1">
    <citation type="submission" date="2019-06" db="EMBL/GenBank/DDBJ databases">
        <title>Draft genome sequences of 15 bacterial species constituting the stable defined intestinal microbiota of the GM15 gnotobiotic mouse model.</title>
        <authorList>
            <person name="Elie C."/>
            <person name="Mathieu A."/>
            <person name="Saliou A."/>
            <person name="Darnaud M."/>
            <person name="Leulier F."/>
            <person name="Tamellini A."/>
        </authorList>
    </citation>
    <scope>NUCLEOTIDE SEQUENCE [LARGE SCALE GENOMIC DNA]</scope>
    <source>
        <strain evidence="1 2">JM4-15</strain>
    </source>
</reference>
<dbReference type="EMBL" id="VIQT01000019">
    <property type="protein sequence ID" value="NDO40298.1"/>
    <property type="molecule type" value="Genomic_DNA"/>
</dbReference>
<dbReference type="AlphaFoldDB" id="A0A845SZD3"/>
<evidence type="ECO:0000313" key="2">
    <source>
        <dbReference type="Proteomes" id="UP000462501"/>
    </source>
</evidence>
<dbReference type="RefSeq" id="WP_162221764.1">
    <property type="nucleotide sequence ID" value="NZ_CAMUSJ010000013.1"/>
</dbReference>
<accession>A0A845SZD3</accession>
<dbReference type="Gene3D" id="3.40.50.620">
    <property type="entry name" value="HUPs"/>
    <property type="match status" value="1"/>
</dbReference>
<dbReference type="InterPro" id="IPR014729">
    <property type="entry name" value="Rossmann-like_a/b/a_fold"/>
</dbReference>
<evidence type="ECO:0008006" key="3">
    <source>
        <dbReference type="Google" id="ProtNLM"/>
    </source>
</evidence>
<protein>
    <recommendedName>
        <fullName evidence="3">Phosphoadenosine phosphosulfate reductase</fullName>
    </recommendedName>
</protein>
<sequence>MNIVGYGGGTNSTAMIIGLYQRGVPIDLILFSDTGGEQPHTYEYLPIMDKWLREHGLPPITILEYIDRNGERLTLEQECLRSGNLPAIAYGNKACSLKHKVSTQEKFCNNHPECRKVWEGGERVVKFIGFDAGEERRRTHAIVYDAQDKKYKNEYPLIDWGWFREDCIAAIQQEGLPLPGKSSCFFCPSMKRSEIRTLYHNHRDLYERAIAIERNAKPNLVSIKGLGRSWSWEDFVQADKDQTAFCGLFPENDMPCGCYDGE</sequence>
<evidence type="ECO:0000313" key="1">
    <source>
        <dbReference type="EMBL" id="NDO40298.1"/>
    </source>
</evidence>
<proteinExistence type="predicted"/>
<organism evidence="1 2">
    <name type="scientific">Anaerotruncus colihominis</name>
    <dbReference type="NCBI Taxonomy" id="169435"/>
    <lineage>
        <taxon>Bacteria</taxon>
        <taxon>Bacillati</taxon>
        <taxon>Bacillota</taxon>
        <taxon>Clostridia</taxon>
        <taxon>Eubacteriales</taxon>
        <taxon>Oscillospiraceae</taxon>
        <taxon>Anaerotruncus</taxon>
    </lineage>
</organism>
<name>A0A845SZD3_9FIRM</name>
<dbReference type="Proteomes" id="UP000462501">
    <property type="component" value="Unassembled WGS sequence"/>
</dbReference>
<comment type="caution">
    <text evidence="1">The sequence shown here is derived from an EMBL/GenBank/DDBJ whole genome shotgun (WGS) entry which is preliminary data.</text>
</comment>